<dbReference type="EMBL" id="GL378326">
    <property type="protein sequence ID" value="EFJ51782.1"/>
    <property type="molecule type" value="Genomic_DNA"/>
</dbReference>
<feature type="region of interest" description="Disordered" evidence="2">
    <location>
        <begin position="596"/>
        <end position="628"/>
    </location>
</feature>
<dbReference type="KEGG" id="vcn:VOLCADRAFT_87298"/>
<dbReference type="RefSeq" id="XP_002947192.1">
    <property type="nucleotide sequence ID" value="XM_002947146.1"/>
</dbReference>
<accession>D8TKZ1</accession>
<dbReference type="InParanoid" id="D8TKZ1"/>
<feature type="compositionally biased region" description="Acidic residues" evidence="2">
    <location>
        <begin position="356"/>
        <end position="370"/>
    </location>
</feature>
<dbReference type="GeneID" id="9620155"/>
<dbReference type="InterPro" id="IPR032675">
    <property type="entry name" value="LRR_dom_sf"/>
</dbReference>
<gene>
    <name evidence="3" type="ORF">VOLCADRAFT_87298</name>
</gene>
<reference evidence="3 4" key="1">
    <citation type="journal article" date="2010" name="Science">
        <title>Genomic analysis of organismal complexity in the multicellular green alga Volvox carteri.</title>
        <authorList>
            <person name="Prochnik S.E."/>
            <person name="Umen J."/>
            <person name="Nedelcu A.M."/>
            <person name="Hallmann A."/>
            <person name="Miller S.M."/>
            <person name="Nishii I."/>
            <person name="Ferris P."/>
            <person name="Kuo A."/>
            <person name="Mitros T."/>
            <person name="Fritz-Laylin L.K."/>
            <person name="Hellsten U."/>
            <person name="Chapman J."/>
            <person name="Simakov O."/>
            <person name="Rensing S.A."/>
            <person name="Terry A."/>
            <person name="Pangilinan J."/>
            <person name="Kapitonov V."/>
            <person name="Jurka J."/>
            <person name="Salamov A."/>
            <person name="Shapiro H."/>
            <person name="Schmutz J."/>
            <person name="Grimwood J."/>
            <person name="Lindquist E."/>
            <person name="Lucas S."/>
            <person name="Grigoriev I.V."/>
            <person name="Schmitt R."/>
            <person name="Kirk D."/>
            <person name="Rokhsar D.S."/>
        </authorList>
    </citation>
    <scope>NUCLEOTIDE SEQUENCE [LARGE SCALE GENOMIC DNA]</scope>
    <source>
        <strain evidence="4">f. Nagariensis / Eve</strain>
    </source>
</reference>
<dbReference type="Gene3D" id="3.80.10.10">
    <property type="entry name" value="Ribonuclease Inhibitor"/>
    <property type="match status" value="1"/>
</dbReference>
<evidence type="ECO:0000313" key="3">
    <source>
        <dbReference type="EMBL" id="EFJ51782.1"/>
    </source>
</evidence>
<dbReference type="OrthoDB" id="544601at2759"/>
<evidence type="ECO:0000256" key="2">
    <source>
        <dbReference type="SAM" id="MobiDB-lite"/>
    </source>
</evidence>
<organism evidence="4">
    <name type="scientific">Volvox carteri f. nagariensis</name>
    <dbReference type="NCBI Taxonomy" id="3068"/>
    <lineage>
        <taxon>Eukaryota</taxon>
        <taxon>Viridiplantae</taxon>
        <taxon>Chlorophyta</taxon>
        <taxon>core chlorophytes</taxon>
        <taxon>Chlorophyceae</taxon>
        <taxon>CS clade</taxon>
        <taxon>Chlamydomonadales</taxon>
        <taxon>Volvocaceae</taxon>
        <taxon>Volvox</taxon>
    </lineage>
</organism>
<feature type="compositionally biased region" description="Low complexity" evidence="2">
    <location>
        <begin position="596"/>
        <end position="614"/>
    </location>
</feature>
<sequence length="734" mass="75318">MSTGCSVMLPAGLGLPTRCRAAAGARADATVAVAAPVAAVSTAVAAPDGCAVGWERLGLVGFPALEDLTLAGVLSYRMLLEAAQVTSLRRLSLEGRAHVERSEFVYVAALRRLSALTNLQDLTIHGPLFACASGGTGSGAGGSCRLDCAAAVAGLSAALTALTSLRLASEIPVTGAAAAAAAVINRGGDVGADGGGNARSYVPCSWRALEPISRFSRLRQLVLQEQGRLYDNFWADLADLRGVDGDDGGGTAVGRGGDGLGLDCVGSTGLRSLRLAAASSGILGEIPLALGCLTQLHLTGIHLDSFSLLTRLRRLTDLRLAPLPGAVLDSVRSHNVSHLASLGGLTRLQLGASAPGDEDEEEEREEEEREEREQGELAAGAACSGTSSVTRGRGSGDGRLPSTATAAAAAAAVGGCSLDAACGGTQLLLNDARLQALSGGCRRLAVFVFAGTLQLSDCGVAALGAHMTHLTQLTLHNDSDAPATISLHLLPPSVKKLSLFAVTLTAATAPPPPPASPLLPRCRVLHLDYCRFGVPFWRLLPAVGVRLEELRLQHRRAGELQMADAVAVCCLSGVVEDYTLTRMLSRSTAAYTLPTTSTTAAATPPSNTSTSHAPPQAPTGSLTSAVLPPLTPRSRPVAPLTSLSLRLPSTPLSLENLRAVGRLVNLRTLYLDAPPPRSEVAGLMAGELRGLAGLTALTLGPVYSNNCRCSAALLAALGQLQAALLTCRIQQAGS</sequence>
<protein>
    <submittedName>
        <fullName evidence="3">Uncharacterized protein</fullName>
    </submittedName>
</protein>
<name>D8TKZ1_VOLCA</name>
<evidence type="ECO:0000256" key="1">
    <source>
        <dbReference type="ARBA" id="ARBA00004430"/>
    </source>
</evidence>
<dbReference type="AlphaFoldDB" id="D8TKZ1"/>
<dbReference type="Proteomes" id="UP000001058">
    <property type="component" value="Unassembled WGS sequence"/>
</dbReference>
<dbReference type="GO" id="GO:0005930">
    <property type="term" value="C:axoneme"/>
    <property type="evidence" value="ECO:0007669"/>
    <property type="project" value="UniProtKB-SubCell"/>
</dbReference>
<evidence type="ECO:0000313" key="4">
    <source>
        <dbReference type="Proteomes" id="UP000001058"/>
    </source>
</evidence>
<proteinExistence type="predicted"/>
<feature type="region of interest" description="Disordered" evidence="2">
    <location>
        <begin position="350"/>
        <end position="401"/>
    </location>
</feature>
<dbReference type="SUPFAM" id="SSF52047">
    <property type="entry name" value="RNI-like"/>
    <property type="match status" value="1"/>
</dbReference>
<comment type="subcellular location">
    <subcellularLocation>
        <location evidence="1">Cytoplasm</location>
        <location evidence="1">Cytoskeleton</location>
        <location evidence="1">Cilium axoneme</location>
    </subcellularLocation>
</comment>
<keyword evidence="4" id="KW-1185">Reference proteome</keyword>